<name>A0A917Y0I8_9BACI</name>
<dbReference type="SUPFAM" id="SSF102215">
    <property type="entry name" value="Creatininase"/>
    <property type="match status" value="1"/>
</dbReference>
<evidence type="ECO:0000256" key="4">
    <source>
        <dbReference type="ARBA" id="ARBA00022833"/>
    </source>
</evidence>
<comment type="caution">
    <text evidence="6">The sequence shown here is derived from an EMBL/GenBank/DDBJ whole genome shotgun (WGS) entry which is preliminary data.</text>
</comment>
<dbReference type="RefSeq" id="WP_188857502.1">
    <property type="nucleotide sequence ID" value="NZ_BMOS01000015.1"/>
</dbReference>
<dbReference type="GO" id="GO:0009231">
    <property type="term" value="P:riboflavin biosynthetic process"/>
    <property type="evidence" value="ECO:0007669"/>
    <property type="project" value="TreeGrafter"/>
</dbReference>
<dbReference type="Proteomes" id="UP000624041">
    <property type="component" value="Unassembled WGS sequence"/>
</dbReference>
<reference evidence="6" key="1">
    <citation type="journal article" date="2014" name="Int. J. Syst. Evol. Microbiol.">
        <title>Complete genome sequence of Corynebacterium casei LMG S-19264T (=DSM 44701T), isolated from a smear-ripened cheese.</title>
        <authorList>
            <consortium name="US DOE Joint Genome Institute (JGI-PGF)"/>
            <person name="Walter F."/>
            <person name="Albersmeier A."/>
            <person name="Kalinowski J."/>
            <person name="Ruckert C."/>
        </authorList>
    </citation>
    <scope>NUCLEOTIDE SEQUENCE</scope>
    <source>
        <strain evidence="6">JCM 17251</strain>
    </source>
</reference>
<keyword evidence="3" id="KW-0378">Hydrolase</keyword>
<dbReference type="GO" id="GO:0046872">
    <property type="term" value="F:metal ion binding"/>
    <property type="evidence" value="ECO:0007669"/>
    <property type="project" value="UniProtKB-KW"/>
</dbReference>
<dbReference type="InterPro" id="IPR024087">
    <property type="entry name" value="Creatininase-like_sf"/>
</dbReference>
<gene>
    <name evidence="6" type="ORF">GCM10007971_23000</name>
</gene>
<protein>
    <submittedName>
        <fullName evidence="6">Creatinine amidohydrolase</fullName>
    </submittedName>
</protein>
<keyword evidence="4" id="KW-0862">Zinc</keyword>
<proteinExistence type="inferred from homology"/>
<dbReference type="EMBL" id="BMOS01000015">
    <property type="protein sequence ID" value="GGN59646.1"/>
    <property type="molecule type" value="Genomic_DNA"/>
</dbReference>
<organism evidence="6 7">
    <name type="scientific">Oceanobacillus indicireducens</name>
    <dbReference type="NCBI Taxonomy" id="1004261"/>
    <lineage>
        <taxon>Bacteria</taxon>
        <taxon>Bacillati</taxon>
        <taxon>Bacillota</taxon>
        <taxon>Bacilli</taxon>
        <taxon>Bacillales</taxon>
        <taxon>Bacillaceae</taxon>
        <taxon>Oceanobacillus</taxon>
    </lineage>
</organism>
<evidence type="ECO:0000256" key="2">
    <source>
        <dbReference type="ARBA" id="ARBA00022723"/>
    </source>
</evidence>
<dbReference type="Pfam" id="PF02633">
    <property type="entry name" value="Creatininase"/>
    <property type="match status" value="1"/>
</dbReference>
<dbReference type="InterPro" id="IPR003785">
    <property type="entry name" value="Creatininase/forma_Hydrolase"/>
</dbReference>
<reference evidence="6" key="2">
    <citation type="submission" date="2020-09" db="EMBL/GenBank/DDBJ databases">
        <authorList>
            <person name="Sun Q."/>
            <person name="Ohkuma M."/>
        </authorList>
    </citation>
    <scope>NUCLEOTIDE SEQUENCE</scope>
    <source>
        <strain evidence="6">JCM 17251</strain>
    </source>
</reference>
<comment type="cofactor">
    <cofactor evidence="1">
        <name>Zn(2+)</name>
        <dbReference type="ChEBI" id="CHEBI:29105"/>
    </cofactor>
</comment>
<sequence length="254" mass="28900">MKSTNLLKEMSWKEFERRKMETDLVIIPSGAFEVYGPHLPLGTDILVSQRISELLAENVNAIIGPALEVGESAMLDEFPGTITIKPESFKAYMNDTVQSLKKWGFKDFLFINTHVGNVPIITQIVDELLRTEDIRCAQVDYWRFLKTLDEGVIETGELAHAHASEAGTSVMMHLYPELCDLDNWINEPPNVENKYPDIHHYPKLSTITKSGTIGNATVATEEKGRELVDRSLDRIKTFLRQSWGYKNENNREDT</sequence>
<comment type="similarity">
    <text evidence="5">Belongs to the creatininase superfamily.</text>
</comment>
<evidence type="ECO:0000256" key="5">
    <source>
        <dbReference type="ARBA" id="ARBA00024029"/>
    </source>
</evidence>
<keyword evidence="2" id="KW-0479">Metal-binding</keyword>
<dbReference type="PANTHER" id="PTHR35005:SF1">
    <property type="entry name" value="2-AMINO-5-FORMYLAMINO-6-RIBOSYLAMINOPYRIMIDIN-4(3H)-ONE 5'-MONOPHOSPHATE DEFORMYLASE"/>
    <property type="match status" value="1"/>
</dbReference>
<keyword evidence="7" id="KW-1185">Reference proteome</keyword>
<evidence type="ECO:0000256" key="3">
    <source>
        <dbReference type="ARBA" id="ARBA00022801"/>
    </source>
</evidence>
<dbReference type="PANTHER" id="PTHR35005">
    <property type="entry name" value="3-DEHYDRO-SCYLLO-INOSOSE HYDROLASE"/>
    <property type="match status" value="1"/>
</dbReference>
<dbReference type="GO" id="GO:0016811">
    <property type="term" value="F:hydrolase activity, acting on carbon-nitrogen (but not peptide) bonds, in linear amides"/>
    <property type="evidence" value="ECO:0007669"/>
    <property type="project" value="TreeGrafter"/>
</dbReference>
<dbReference type="AlphaFoldDB" id="A0A917Y0I8"/>
<evidence type="ECO:0000313" key="7">
    <source>
        <dbReference type="Proteomes" id="UP000624041"/>
    </source>
</evidence>
<dbReference type="Gene3D" id="3.40.50.10310">
    <property type="entry name" value="Creatininase"/>
    <property type="match status" value="1"/>
</dbReference>
<accession>A0A917Y0I8</accession>
<evidence type="ECO:0000313" key="6">
    <source>
        <dbReference type="EMBL" id="GGN59646.1"/>
    </source>
</evidence>
<evidence type="ECO:0000256" key="1">
    <source>
        <dbReference type="ARBA" id="ARBA00001947"/>
    </source>
</evidence>